<name>A0A2Z4PPS6_9GAMM</name>
<gene>
    <name evidence="1" type="ORF">A8139_05600</name>
</gene>
<proteinExistence type="predicted"/>
<dbReference type="Proteomes" id="UP000249898">
    <property type="component" value="Chromosome"/>
</dbReference>
<dbReference type="RefSeq" id="WP_112136340.1">
    <property type="nucleotide sequence ID" value="NZ_CP016181.1"/>
</dbReference>
<dbReference type="OrthoDB" id="6104794at2"/>
<dbReference type="AlphaFoldDB" id="A0A2Z4PPS6"/>
<reference evidence="1 2" key="1">
    <citation type="submission" date="2016-06" db="EMBL/GenBank/DDBJ databases">
        <title>The sequenced genome of the ice-adhering bacterium Marinomonas primoryensis, from Antarctica.</title>
        <authorList>
            <person name="Graham L."/>
            <person name="Vance T.D.R."/>
            <person name="Davies P.L."/>
        </authorList>
    </citation>
    <scope>NUCLEOTIDE SEQUENCE [LARGE SCALE GENOMIC DNA]</scope>
    <source>
        <strain evidence="1 2">AceL</strain>
    </source>
</reference>
<evidence type="ECO:0000313" key="1">
    <source>
        <dbReference type="EMBL" id="AWX99525.1"/>
    </source>
</evidence>
<organism evidence="1 2">
    <name type="scientific">Marinomonas primoryensis</name>
    <dbReference type="NCBI Taxonomy" id="178399"/>
    <lineage>
        <taxon>Bacteria</taxon>
        <taxon>Pseudomonadati</taxon>
        <taxon>Pseudomonadota</taxon>
        <taxon>Gammaproteobacteria</taxon>
        <taxon>Oceanospirillales</taxon>
        <taxon>Oceanospirillaceae</taxon>
        <taxon>Marinomonas</taxon>
    </lineage>
</organism>
<dbReference type="EMBL" id="CP016181">
    <property type="protein sequence ID" value="AWX99525.1"/>
    <property type="molecule type" value="Genomic_DNA"/>
</dbReference>
<accession>A0A2Z4PPS6</accession>
<protein>
    <submittedName>
        <fullName evidence="1">Uncharacterized protein</fullName>
    </submittedName>
</protein>
<sequence>MHNAIVRSQHHHALLPSIGTSFAIPSPQVGLGRIVAVCVDSETPLLVRLANGTTFHLGGLSDRQTQQLPNLMPDLIGSSVWFQYDESTTGQVINPRFKTILIQGDSRQKTRVMMNTNLHMRVVHHG</sequence>
<evidence type="ECO:0000313" key="2">
    <source>
        <dbReference type="Proteomes" id="UP000249898"/>
    </source>
</evidence>